<dbReference type="EMBL" id="GL871325">
    <property type="protein sequence ID" value="EGC30487.1"/>
    <property type="molecule type" value="Genomic_DNA"/>
</dbReference>
<feature type="coiled-coil region" evidence="1">
    <location>
        <begin position="123"/>
        <end position="156"/>
    </location>
</feature>
<dbReference type="InterPro" id="IPR038726">
    <property type="entry name" value="PDDEXK_AddAB-type"/>
</dbReference>
<feature type="region of interest" description="Disordered" evidence="2">
    <location>
        <begin position="561"/>
        <end position="622"/>
    </location>
</feature>
<feature type="compositionally biased region" description="Polar residues" evidence="2">
    <location>
        <begin position="597"/>
        <end position="613"/>
    </location>
</feature>
<dbReference type="AlphaFoldDB" id="F0ZZZ4"/>
<keyword evidence="1" id="KW-0175">Coiled coil</keyword>
<evidence type="ECO:0000313" key="4">
    <source>
        <dbReference type="EMBL" id="EGC30487.1"/>
    </source>
</evidence>
<dbReference type="InParanoid" id="F0ZZZ4"/>
<dbReference type="Pfam" id="PF12705">
    <property type="entry name" value="PDDEXK_1"/>
    <property type="match status" value="1"/>
</dbReference>
<dbReference type="Proteomes" id="UP000001064">
    <property type="component" value="Unassembled WGS sequence"/>
</dbReference>
<dbReference type="Gene3D" id="3.90.320.10">
    <property type="match status" value="1"/>
</dbReference>
<keyword evidence="5" id="KW-1185">Reference proteome</keyword>
<dbReference type="GeneID" id="10510380"/>
<reference evidence="5" key="1">
    <citation type="journal article" date="2011" name="Genome Biol.">
        <title>Comparative genomics of the social amoebae Dictyostelium discoideum and Dictyostelium purpureum.</title>
        <authorList>
            <consortium name="US DOE Joint Genome Institute (JGI-PGF)"/>
            <person name="Sucgang R."/>
            <person name="Kuo A."/>
            <person name="Tian X."/>
            <person name="Salerno W."/>
            <person name="Parikh A."/>
            <person name="Feasley C.L."/>
            <person name="Dalin E."/>
            <person name="Tu H."/>
            <person name="Huang E."/>
            <person name="Barry K."/>
            <person name="Lindquist E."/>
            <person name="Shapiro H."/>
            <person name="Bruce D."/>
            <person name="Schmutz J."/>
            <person name="Salamov A."/>
            <person name="Fey P."/>
            <person name="Gaudet P."/>
            <person name="Anjard C."/>
            <person name="Babu M.M."/>
            <person name="Basu S."/>
            <person name="Bushmanova Y."/>
            <person name="van der Wel H."/>
            <person name="Katoh-Kurasawa M."/>
            <person name="Dinh C."/>
            <person name="Coutinho P.M."/>
            <person name="Saito T."/>
            <person name="Elias M."/>
            <person name="Schaap P."/>
            <person name="Kay R.R."/>
            <person name="Henrissat B."/>
            <person name="Eichinger L."/>
            <person name="Rivero F."/>
            <person name="Putnam N.H."/>
            <person name="West C.M."/>
            <person name="Loomis W.F."/>
            <person name="Chisholm R.L."/>
            <person name="Shaulsky G."/>
            <person name="Strassmann J.E."/>
            <person name="Queller D.C."/>
            <person name="Kuspa A."/>
            <person name="Grigoriev I.V."/>
        </authorList>
    </citation>
    <scope>NUCLEOTIDE SEQUENCE [LARGE SCALE GENOMIC DNA]</scope>
    <source>
        <strain evidence="5">QSDP1</strain>
    </source>
</reference>
<sequence>MIIRRVNVNGVRYYEVNGGKYPSVSSILKIITKTQYKQYKHDRIKEINFTLEKKYPNVKKKRLSHIAKRSFGLETTNKLYNGARVGSAVHELIDENVCQQLEEQAPSNNSSDSLTNLISSKELEIEIDSKKEYEAKKREKKEQIELLRNFKQLNKKNNRKSFGYGLSKNNIQVIEEDKLNPTTTKTTTTTETTPEKTTVMETTETNTAQNNIQVIDEAKLNPTTTKTKTKTTTTTTKTTPEKTNTAQNNIQVIGEAKLNPSTTDTTTEKTTVIETIEKNTAQNNIQIIDEAKLNPSTAAETTATNTAKKEEKKLELQEEQKEEQAKKEIGIGSLFFEDEETEEQEEKETGKYDLYFQKVSENNENEAEFKKMVHLIQLKNESFDIGLYNGSVEIGVESYKLWEKDNNGELKFEKSDSFVYSVKHGYAGACDAIVRKKDGTLAILDWKTSNKIDSKYALQVSAYAKAVEELTKEKVSEALVIKLGHKFVGYSVHKVKNIDKCFDLFLSTLKLWKFIESTDPFTVISQSNSTKYSTSYNHKTNTYSTNSTDYSGKIQKEVAANTTATNTTATNTTTTKNPKTTTTNTTTTKTPKTNKPSPASNNNSGFLIPNSVTKIKLKKPKK</sequence>
<gene>
    <name evidence="4" type="ORF">DICPUDRAFT_157779</name>
</gene>
<organism evidence="4 5">
    <name type="scientific">Dictyostelium purpureum</name>
    <name type="common">Slime mold</name>
    <dbReference type="NCBI Taxonomy" id="5786"/>
    <lineage>
        <taxon>Eukaryota</taxon>
        <taxon>Amoebozoa</taxon>
        <taxon>Evosea</taxon>
        <taxon>Eumycetozoa</taxon>
        <taxon>Dictyostelia</taxon>
        <taxon>Dictyosteliales</taxon>
        <taxon>Dictyosteliaceae</taxon>
        <taxon>Dictyostelium</taxon>
    </lineage>
</organism>
<dbReference type="InterPro" id="IPR011604">
    <property type="entry name" value="PDDEXK-like_dom_sf"/>
</dbReference>
<dbReference type="VEuPathDB" id="AmoebaDB:DICPUDRAFT_157779"/>
<evidence type="ECO:0000256" key="1">
    <source>
        <dbReference type="SAM" id="Coils"/>
    </source>
</evidence>
<protein>
    <recommendedName>
        <fullName evidence="3">PD-(D/E)XK endonuclease-like domain-containing protein</fullName>
    </recommendedName>
</protein>
<dbReference type="OrthoDB" id="19044at2759"/>
<feature type="domain" description="PD-(D/E)XK endonuclease-like" evidence="3">
    <location>
        <begin position="425"/>
        <end position="489"/>
    </location>
</feature>
<dbReference type="RefSeq" id="XP_003292989.1">
    <property type="nucleotide sequence ID" value="XM_003292941.1"/>
</dbReference>
<dbReference type="FunCoup" id="F0ZZZ4">
    <property type="interactions" value="743"/>
</dbReference>
<dbReference type="KEGG" id="dpp:DICPUDRAFT_157779"/>
<evidence type="ECO:0000256" key="2">
    <source>
        <dbReference type="SAM" id="MobiDB-lite"/>
    </source>
</evidence>
<proteinExistence type="predicted"/>
<name>F0ZZZ4_DICPU</name>
<dbReference type="eggNOG" id="ENOG502RSTF">
    <property type="taxonomic scope" value="Eukaryota"/>
</dbReference>
<evidence type="ECO:0000259" key="3">
    <source>
        <dbReference type="Pfam" id="PF12705"/>
    </source>
</evidence>
<evidence type="ECO:0000313" key="5">
    <source>
        <dbReference type="Proteomes" id="UP000001064"/>
    </source>
</evidence>
<accession>F0ZZZ4</accession>
<feature type="compositionally biased region" description="Low complexity" evidence="2">
    <location>
        <begin position="561"/>
        <end position="596"/>
    </location>
</feature>